<dbReference type="PANTHER" id="PTHR11487">
    <property type="entry name" value="THIOESTERASE"/>
    <property type="match status" value="1"/>
</dbReference>
<dbReference type="InterPro" id="IPR012223">
    <property type="entry name" value="TEII"/>
</dbReference>
<name>A0AA36HZN4_9DINO</name>
<feature type="domain" description="Thioesterase" evidence="2">
    <location>
        <begin position="75"/>
        <end position="183"/>
    </location>
</feature>
<sequence>MDFDDLDEEINKRVQEGEDVAPNFVENHQPVKGTVLPKMTRGQRIPDFSKLPAAKKKALPPYNGEPEVERSPVLRLLCIHGAADSYAADWCVLENEAPPNIEVVCHEFPGHGHRDLEPLCSTLDELVDDCFEAFREAMDTGAFAILAHSIGALMAVKMAKRARAELGVEPVFVIMLERGAAQHPLFTERGAQWLREEPVGFFEFWNPMIYKLYKSAPPEVGERTLSMWAKEQIMDQDAIEVGYHSFKCPMLAMGAELSWHSWVKLEDLSDENKKLMMNKHEVGAYMVEKDGKLFQGHFPEWTYKGWQDWTEHPAGCRILQCKGANHMDVKLNEDFKQELWKALKQVIETF</sequence>
<dbReference type="Gene3D" id="3.40.50.1820">
    <property type="entry name" value="alpha/beta hydrolase"/>
    <property type="match status" value="1"/>
</dbReference>
<dbReference type="GO" id="GO:0008610">
    <property type="term" value="P:lipid biosynthetic process"/>
    <property type="evidence" value="ECO:0007669"/>
    <property type="project" value="TreeGrafter"/>
</dbReference>
<comment type="similarity">
    <text evidence="1">Belongs to the thioesterase family.</text>
</comment>
<evidence type="ECO:0000259" key="2">
    <source>
        <dbReference type="Pfam" id="PF00975"/>
    </source>
</evidence>
<dbReference type="AlphaFoldDB" id="A0AA36HZN4"/>
<evidence type="ECO:0000313" key="3">
    <source>
        <dbReference type="EMBL" id="CAJ1377680.1"/>
    </source>
</evidence>
<dbReference type="PANTHER" id="PTHR11487:SF0">
    <property type="entry name" value="S-ACYL FATTY ACID SYNTHASE THIOESTERASE, MEDIUM CHAIN"/>
    <property type="match status" value="1"/>
</dbReference>
<gene>
    <name evidence="3" type="ORF">EVOR1521_LOCUS6411</name>
</gene>
<accession>A0AA36HZN4</accession>
<protein>
    <recommendedName>
        <fullName evidence="2">Thioesterase domain-containing protein</fullName>
    </recommendedName>
</protein>
<evidence type="ECO:0000313" key="4">
    <source>
        <dbReference type="Proteomes" id="UP001178507"/>
    </source>
</evidence>
<proteinExistence type="inferred from homology"/>
<dbReference type="InterPro" id="IPR001031">
    <property type="entry name" value="Thioesterase"/>
</dbReference>
<keyword evidence="4" id="KW-1185">Reference proteome</keyword>
<dbReference type="EMBL" id="CAUJNA010000480">
    <property type="protein sequence ID" value="CAJ1377680.1"/>
    <property type="molecule type" value="Genomic_DNA"/>
</dbReference>
<dbReference type="SUPFAM" id="SSF53474">
    <property type="entry name" value="alpha/beta-Hydrolases"/>
    <property type="match status" value="1"/>
</dbReference>
<dbReference type="Pfam" id="PF00975">
    <property type="entry name" value="Thioesterase"/>
    <property type="match status" value="1"/>
</dbReference>
<reference evidence="3" key="1">
    <citation type="submission" date="2023-08" db="EMBL/GenBank/DDBJ databases">
        <authorList>
            <person name="Chen Y."/>
            <person name="Shah S."/>
            <person name="Dougan E. K."/>
            <person name="Thang M."/>
            <person name="Chan C."/>
        </authorList>
    </citation>
    <scope>NUCLEOTIDE SEQUENCE</scope>
</reference>
<dbReference type="Proteomes" id="UP001178507">
    <property type="component" value="Unassembled WGS sequence"/>
</dbReference>
<comment type="caution">
    <text evidence="3">The sequence shown here is derived from an EMBL/GenBank/DDBJ whole genome shotgun (WGS) entry which is preliminary data.</text>
</comment>
<organism evidence="3 4">
    <name type="scientific">Effrenium voratum</name>
    <dbReference type="NCBI Taxonomy" id="2562239"/>
    <lineage>
        <taxon>Eukaryota</taxon>
        <taxon>Sar</taxon>
        <taxon>Alveolata</taxon>
        <taxon>Dinophyceae</taxon>
        <taxon>Suessiales</taxon>
        <taxon>Symbiodiniaceae</taxon>
        <taxon>Effrenium</taxon>
    </lineage>
</organism>
<evidence type="ECO:0000256" key="1">
    <source>
        <dbReference type="ARBA" id="ARBA00007169"/>
    </source>
</evidence>
<dbReference type="InterPro" id="IPR029058">
    <property type="entry name" value="AB_hydrolase_fold"/>
</dbReference>